<accession>A0A225WRV2</accession>
<proteinExistence type="predicted"/>
<comment type="caution">
    <text evidence="2">The sequence shown here is derived from an EMBL/GenBank/DDBJ whole genome shotgun (WGS) entry which is preliminary data.</text>
</comment>
<protein>
    <submittedName>
        <fullName evidence="2">Uncharacterized protein</fullName>
    </submittedName>
</protein>
<name>A0A225WRV2_9STRA</name>
<keyword evidence="3" id="KW-1185">Reference proteome</keyword>
<gene>
    <name evidence="2" type="ORF">PHMEG_0005926</name>
</gene>
<dbReference type="Proteomes" id="UP000198211">
    <property type="component" value="Unassembled WGS sequence"/>
</dbReference>
<dbReference type="AlphaFoldDB" id="A0A225WRV2"/>
<evidence type="ECO:0000313" key="3">
    <source>
        <dbReference type="Proteomes" id="UP000198211"/>
    </source>
</evidence>
<evidence type="ECO:0000313" key="2">
    <source>
        <dbReference type="EMBL" id="OWZ19769.1"/>
    </source>
</evidence>
<organism evidence="2 3">
    <name type="scientific">Phytophthora megakarya</name>
    <dbReference type="NCBI Taxonomy" id="4795"/>
    <lineage>
        <taxon>Eukaryota</taxon>
        <taxon>Sar</taxon>
        <taxon>Stramenopiles</taxon>
        <taxon>Oomycota</taxon>
        <taxon>Peronosporomycetes</taxon>
        <taxon>Peronosporales</taxon>
        <taxon>Peronosporaceae</taxon>
        <taxon>Phytophthora</taxon>
    </lineage>
</organism>
<dbReference type="EMBL" id="NBNE01000402">
    <property type="protein sequence ID" value="OWZ19769.1"/>
    <property type="molecule type" value="Genomic_DNA"/>
</dbReference>
<feature type="region of interest" description="Disordered" evidence="1">
    <location>
        <begin position="1"/>
        <end position="50"/>
    </location>
</feature>
<sequence length="137" mass="14793">MTASKRSKRKSGSDESLYVDSSVDSSSRVLSSVSRGSPSTRIHGEGSSASLISQPDNVVVASLDTCSQDTTADTRDQDTIKYTLRSFEGVYDSWNALEVAFEQTTLSGLRILSPTVTVFGATIQPEPFALQFCLMKV</sequence>
<feature type="compositionally biased region" description="Low complexity" evidence="1">
    <location>
        <begin position="14"/>
        <end position="39"/>
    </location>
</feature>
<feature type="compositionally biased region" description="Basic residues" evidence="1">
    <location>
        <begin position="1"/>
        <end position="10"/>
    </location>
</feature>
<reference evidence="3" key="1">
    <citation type="submission" date="2017-03" db="EMBL/GenBank/DDBJ databases">
        <title>Phytopthora megakarya and P. palmivora, two closely related causual agents of cacao black pod achieved similar genome size and gene model numbers by different mechanisms.</title>
        <authorList>
            <person name="Ali S."/>
            <person name="Shao J."/>
            <person name="Larry D.J."/>
            <person name="Kronmiller B."/>
            <person name="Shen D."/>
            <person name="Strem M.D."/>
            <person name="Melnick R.L."/>
            <person name="Guiltinan M.J."/>
            <person name="Tyler B.M."/>
            <person name="Meinhardt L.W."/>
            <person name="Bailey B.A."/>
        </authorList>
    </citation>
    <scope>NUCLEOTIDE SEQUENCE [LARGE SCALE GENOMIC DNA]</scope>
    <source>
        <strain evidence="3">zdho120</strain>
    </source>
</reference>
<evidence type="ECO:0000256" key="1">
    <source>
        <dbReference type="SAM" id="MobiDB-lite"/>
    </source>
</evidence>